<dbReference type="InterPro" id="IPR009078">
    <property type="entry name" value="Ferritin-like_SF"/>
</dbReference>
<keyword evidence="5" id="KW-1185">Reference proteome</keyword>
<evidence type="ECO:0000313" key="5">
    <source>
        <dbReference type="Proteomes" id="UP000190625"/>
    </source>
</evidence>
<dbReference type="InterPro" id="IPR008331">
    <property type="entry name" value="Ferritin_DPS_dom"/>
</dbReference>
<gene>
    <name evidence="4" type="ORF">SAMN02745118_01935</name>
</gene>
<dbReference type="Pfam" id="PF00210">
    <property type="entry name" value="Ferritin"/>
    <property type="match status" value="1"/>
</dbReference>
<dbReference type="STRING" id="142842.SAMN02745118_01935"/>
<dbReference type="InterPro" id="IPR012347">
    <property type="entry name" value="Ferritin-like"/>
</dbReference>
<dbReference type="EMBL" id="FUWM01000016">
    <property type="protein sequence ID" value="SJZ83051.1"/>
    <property type="molecule type" value="Genomic_DNA"/>
</dbReference>
<evidence type="ECO:0000256" key="1">
    <source>
        <dbReference type="ARBA" id="ARBA00022434"/>
    </source>
</evidence>
<reference evidence="5" key="1">
    <citation type="submission" date="2017-02" db="EMBL/GenBank/DDBJ databases">
        <authorList>
            <person name="Varghese N."/>
            <person name="Submissions S."/>
        </authorList>
    </citation>
    <scope>NUCLEOTIDE SEQUENCE [LARGE SCALE GENOMIC DNA]</scope>
    <source>
        <strain evidence="5">ATCC BAA-73</strain>
    </source>
</reference>
<evidence type="ECO:0000256" key="2">
    <source>
        <dbReference type="ARBA" id="ARBA00023004"/>
    </source>
</evidence>
<organism evidence="4 5">
    <name type="scientific">Selenihalanaerobacter shriftii</name>
    <dbReference type="NCBI Taxonomy" id="142842"/>
    <lineage>
        <taxon>Bacteria</taxon>
        <taxon>Bacillati</taxon>
        <taxon>Bacillota</taxon>
        <taxon>Clostridia</taxon>
        <taxon>Halanaerobiales</taxon>
        <taxon>Halobacteroidaceae</taxon>
        <taxon>Selenihalanaerobacter</taxon>
    </lineage>
</organism>
<keyword evidence="2" id="KW-0408">Iron</keyword>
<keyword evidence="1" id="KW-0409">Iron storage</keyword>
<dbReference type="GO" id="GO:0008199">
    <property type="term" value="F:ferric iron binding"/>
    <property type="evidence" value="ECO:0007669"/>
    <property type="project" value="InterPro"/>
</dbReference>
<name>A0A1T4NUY0_9FIRM</name>
<protein>
    <submittedName>
        <fullName evidence="4">Bacterioferritin</fullName>
    </submittedName>
</protein>
<dbReference type="Proteomes" id="UP000190625">
    <property type="component" value="Unassembled WGS sequence"/>
</dbReference>
<feature type="domain" description="Ferritin/DPS" evidence="3">
    <location>
        <begin position="8"/>
        <end position="145"/>
    </location>
</feature>
<dbReference type="RefSeq" id="WP_143555690.1">
    <property type="nucleotide sequence ID" value="NZ_FUWM01000016.1"/>
</dbReference>
<dbReference type="GO" id="GO:0004322">
    <property type="term" value="F:ferroxidase activity"/>
    <property type="evidence" value="ECO:0007669"/>
    <property type="project" value="TreeGrafter"/>
</dbReference>
<sequence>MQKKEIIKKLNWFYTLEHNQVDLYTTQSKNTDNLYIKKTFARISLIEQKHVNIVADKIKELGGTPTLLGNVIGSLSGRITGKLTGKTDMINLLKLNIKLEEKAMQDYKKFISSVENNEDLSELLWSNLIDEDLHKAWFYSKIDELESF</sequence>
<dbReference type="AlphaFoldDB" id="A0A1T4NUY0"/>
<dbReference type="Gene3D" id="1.20.1260.10">
    <property type="match status" value="1"/>
</dbReference>
<dbReference type="OrthoDB" id="1723264at2"/>
<evidence type="ECO:0000259" key="3">
    <source>
        <dbReference type="Pfam" id="PF00210"/>
    </source>
</evidence>
<dbReference type="SUPFAM" id="SSF47240">
    <property type="entry name" value="Ferritin-like"/>
    <property type="match status" value="1"/>
</dbReference>
<dbReference type="GO" id="GO:0020037">
    <property type="term" value="F:heme binding"/>
    <property type="evidence" value="ECO:0007669"/>
    <property type="project" value="TreeGrafter"/>
</dbReference>
<accession>A0A1T4NUY0</accession>
<dbReference type="PANTHER" id="PTHR30295">
    <property type="entry name" value="BACTERIOFERRITIN"/>
    <property type="match status" value="1"/>
</dbReference>
<proteinExistence type="predicted"/>
<dbReference type="GO" id="GO:0006879">
    <property type="term" value="P:intracellular iron ion homeostasis"/>
    <property type="evidence" value="ECO:0007669"/>
    <property type="project" value="UniProtKB-KW"/>
</dbReference>
<dbReference type="GO" id="GO:0005829">
    <property type="term" value="C:cytosol"/>
    <property type="evidence" value="ECO:0007669"/>
    <property type="project" value="TreeGrafter"/>
</dbReference>
<dbReference type="PANTHER" id="PTHR30295:SF0">
    <property type="entry name" value="BACTERIOFERRITIN"/>
    <property type="match status" value="1"/>
</dbReference>
<evidence type="ECO:0000313" key="4">
    <source>
        <dbReference type="EMBL" id="SJZ83051.1"/>
    </source>
</evidence>